<keyword evidence="5" id="KW-1185">Reference proteome</keyword>
<keyword evidence="3" id="KW-0677">Repeat</keyword>
<evidence type="ECO:0000256" key="1">
    <source>
        <dbReference type="ARBA" id="ARBA00022468"/>
    </source>
</evidence>
<keyword evidence="1" id="KW-0343">GTPase activation</keyword>
<comment type="caution">
    <text evidence="4">The sequence shown here is derived from an EMBL/GenBank/DDBJ whole genome shotgun (WGS) entry which is preliminary data.</text>
</comment>
<reference evidence="4 5" key="1">
    <citation type="submission" date="2021-04" db="EMBL/GenBank/DDBJ databases">
        <authorList>
            <person name="Ivanova A."/>
        </authorList>
    </citation>
    <scope>NUCLEOTIDE SEQUENCE [LARGE SCALE GENOMIC DNA]</scope>
    <source>
        <strain evidence="4 5">G18</strain>
    </source>
</reference>
<keyword evidence="2" id="KW-0433">Leucine-rich repeat</keyword>
<dbReference type="NCBIfam" id="TIGR02996">
    <property type="entry name" value="rpt_mate_G_obs"/>
    <property type="match status" value="1"/>
</dbReference>
<dbReference type="InterPro" id="IPR032675">
    <property type="entry name" value="LRR_dom_sf"/>
</dbReference>
<dbReference type="PANTHER" id="PTHR24113">
    <property type="entry name" value="RAN GTPASE-ACTIVATING PROTEIN 1"/>
    <property type="match status" value="1"/>
</dbReference>
<evidence type="ECO:0000256" key="3">
    <source>
        <dbReference type="ARBA" id="ARBA00022737"/>
    </source>
</evidence>
<dbReference type="Proteomes" id="UP000676565">
    <property type="component" value="Unassembled WGS sequence"/>
</dbReference>
<dbReference type="SUPFAM" id="SSF52047">
    <property type="entry name" value="RNI-like"/>
    <property type="match status" value="2"/>
</dbReference>
<organism evidence="4 5">
    <name type="scientific">Gemmata palustris</name>
    <dbReference type="NCBI Taxonomy" id="2822762"/>
    <lineage>
        <taxon>Bacteria</taxon>
        <taxon>Pseudomonadati</taxon>
        <taxon>Planctomycetota</taxon>
        <taxon>Planctomycetia</taxon>
        <taxon>Gemmatales</taxon>
        <taxon>Gemmataceae</taxon>
        <taxon>Gemmata</taxon>
    </lineage>
</organism>
<dbReference type="InterPro" id="IPR001611">
    <property type="entry name" value="Leu-rich_rpt"/>
</dbReference>
<protein>
    <submittedName>
        <fullName evidence="4">TIGR02996 domain-containing protein</fullName>
    </submittedName>
</protein>
<dbReference type="InterPro" id="IPR014338">
    <property type="entry name" value="CHP02996_rpt-companion-dom"/>
</dbReference>
<dbReference type="InterPro" id="IPR006553">
    <property type="entry name" value="Leu-rich_rpt_Cys-con_subtyp"/>
</dbReference>
<sequence>MGLFSWLVIRTASAFGLLPHQRVRRYKVTLFGEALGTFTLPIGDHMEKPDAFIRPVLTPPFRIEFGEDSYYYWAEPDPDGGHKTVEFHPPTPELREEAARFYNTANGLIAPGRPDPARQQPLPTRSLEEVQLIRAILDHRDTDRPYLDYAAWLSAKGDPYGDFIRLTLGIAALPEGDERRGRLEERVGKIVAKYGPRWALPLAKIGIYPGVYIGGYDGYFPTIFHGPKGVIEELDIERDALVFPANAPRLFHAAPFLQKLKVAHGDLTVGEFAAIPQFAQLESLSLSVAGGTAEDVRRFSESPHLSGVRELGLSGCRIGPEGVEHLARAEWLAGVHSLDLGSNALGDDGVAALAGTPNIANLTTLDLRYNGLTDRGLIALCRSPHLARLEVLNLESNEFTAESVRTLVTAPFAQTLTSLNLSSTQLGADALTVLATGAFPALTALEISYCTTSDEGVRAVVTAPFFRAIEVFRANSSGAGDATATALAAHGFVQLRELELANNAISDAGVEVVARSKAVTKLTTLKLNDNPFRAAGTSAVAAADMPLLEHLDLCRVACGPEGARALAAAPHFKSLKQLWISEENVGVAGREALLRRFKDDVVTFMS</sequence>
<gene>
    <name evidence="4" type="ORF">J8F10_15965</name>
</gene>
<evidence type="ECO:0000256" key="2">
    <source>
        <dbReference type="ARBA" id="ARBA00022614"/>
    </source>
</evidence>
<dbReference type="RefSeq" id="WP_210655198.1">
    <property type="nucleotide sequence ID" value="NZ_JAGKQQ010000001.1"/>
</dbReference>
<dbReference type="EMBL" id="JAGKQQ010000001">
    <property type="protein sequence ID" value="MBP3956769.1"/>
    <property type="molecule type" value="Genomic_DNA"/>
</dbReference>
<name>A0ABS5BSR1_9BACT</name>
<dbReference type="PANTHER" id="PTHR24113:SF12">
    <property type="entry name" value="RAN GTPASE-ACTIVATING PROTEIN 1"/>
    <property type="match status" value="1"/>
</dbReference>
<dbReference type="Pfam" id="PF13516">
    <property type="entry name" value="LRR_6"/>
    <property type="match status" value="5"/>
</dbReference>
<dbReference type="Gene3D" id="3.80.10.10">
    <property type="entry name" value="Ribonuclease Inhibitor"/>
    <property type="match status" value="4"/>
</dbReference>
<dbReference type="SMART" id="SM00368">
    <property type="entry name" value="LRR_RI"/>
    <property type="match status" value="6"/>
</dbReference>
<dbReference type="SMART" id="SM00367">
    <property type="entry name" value="LRR_CC"/>
    <property type="match status" value="4"/>
</dbReference>
<evidence type="ECO:0000313" key="4">
    <source>
        <dbReference type="EMBL" id="MBP3956769.1"/>
    </source>
</evidence>
<accession>A0ABS5BSR1</accession>
<proteinExistence type="predicted"/>
<evidence type="ECO:0000313" key="5">
    <source>
        <dbReference type="Proteomes" id="UP000676565"/>
    </source>
</evidence>
<dbReference type="InterPro" id="IPR027038">
    <property type="entry name" value="RanGap"/>
</dbReference>